<proteinExistence type="predicted"/>
<keyword evidence="2" id="KW-1185">Reference proteome</keyword>
<protein>
    <submittedName>
        <fullName evidence="1">Oxidoreductase</fullName>
    </submittedName>
</protein>
<accession>A0A163J377</accession>
<organism evidence="1 2">
    <name type="scientific">Didymella rabiei</name>
    <name type="common">Chickpea ascochyta blight fungus</name>
    <name type="synonym">Mycosphaerella rabiei</name>
    <dbReference type="NCBI Taxonomy" id="5454"/>
    <lineage>
        <taxon>Eukaryota</taxon>
        <taxon>Fungi</taxon>
        <taxon>Dikarya</taxon>
        <taxon>Ascomycota</taxon>
        <taxon>Pezizomycotina</taxon>
        <taxon>Dothideomycetes</taxon>
        <taxon>Pleosporomycetidae</taxon>
        <taxon>Pleosporales</taxon>
        <taxon>Pleosporineae</taxon>
        <taxon>Didymellaceae</taxon>
        <taxon>Ascochyta</taxon>
    </lineage>
</organism>
<dbReference type="Proteomes" id="UP000076837">
    <property type="component" value="Unassembled WGS sequence"/>
</dbReference>
<sequence length="158" mass="17521">MLATRLREIISRANEFHTRGVDWRNACIYMRDLRSQAVPHSDDIESVDEVPIIVIHTLNGNDVTLLPNDACQIRTAVQLAEGLHGSQDPRLDLLALGHIDNSDEDMRACCLQLCPQGFERLFLDVDKGKLGAFACKQTSGLKAHARRCAGGDDDLILE</sequence>
<reference evidence="1 2" key="1">
    <citation type="journal article" date="2016" name="Sci. Rep.">
        <title>Draft genome sequencing and secretome analysis of fungal phytopathogen Ascochyta rabiei provides insight into the necrotrophic effector repertoire.</title>
        <authorList>
            <person name="Verma S."/>
            <person name="Gazara R.K."/>
            <person name="Nizam S."/>
            <person name="Parween S."/>
            <person name="Chattopadhyay D."/>
            <person name="Verma P.K."/>
        </authorList>
    </citation>
    <scope>NUCLEOTIDE SEQUENCE [LARGE SCALE GENOMIC DNA]</scope>
    <source>
        <strain evidence="1 2">ArDII</strain>
    </source>
</reference>
<comment type="caution">
    <text evidence="1">The sequence shown here is derived from an EMBL/GenBank/DDBJ whole genome shotgun (WGS) entry which is preliminary data.</text>
</comment>
<evidence type="ECO:0000313" key="1">
    <source>
        <dbReference type="EMBL" id="KZM26112.1"/>
    </source>
</evidence>
<gene>
    <name evidence="1" type="ORF">ST47_g2762</name>
</gene>
<dbReference type="AlphaFoldDB" id="A0A163J377"/>
<name>A0A163J377_DIDRA</name>
<dbReference type="EMBL" id="JYNV01000115">
    <property type="protein sequence ID" value="KZM26112.1"/>
    <property type="molecule type" value="Genomic_DNA"/>
</dbReference>
<evidence type="ECO:0000313" key="2">
    <source>
        <dbReference type="Proteomes" id="UP000076837"/>
    </source>
</evidence>